<organism evidence="1 2">
    <name type="scientific">Proteus vulgaris</name>
    <dbReference type="NCBI Taxonomy" id="585"/>
    <lineage>
        <taxon>Bacteria</taxon>
        <taxon>Pseudomonadati</taxon>
        <taxon>Pseudomonadota</taxon>
        <taxon>Gammaproteobacteria</taxon>
        <taxon>Enterobacterales</taxon>
        <taxon>Morganellaceae</taxon>
        <taxon>Proteus</taxon>
    </lineage>
</organism>
<dbReference type="AlphaFoldDB" id="A0A379F775"/>
<dbReference type="EMBL" id="UGTW01000001">
    <property type="protein sequence ID" value="SUC15484.1"/>
    <property type="molecule type" value="Genomic_DNA"/>
</dbReference>
<evidence type="ECO:0000313" key="1">
    <source>
        <dbReference type="EMBL" id="SUC15484.1"/>
    </source>
</evidence>
<protein>
    <submittedName>
        <fullName evidence="1">Uncharacterized protein</fullName>
    </submittedName>
</protein>
<reference evidence="1 2" key="1">
    <citation type="submission" date="2018-06" db="EMBL/GenBank/DDBJ databases">
        <authorList>
            <consortium name="Pathogen Informatics"/>
            <person name="Doyle S."/>
        </authorList>
    </citation>
    <scope>NUCLEOTIDE SEQUENCE [LARGE SCALE GENOMIC DNA]</scope>
    <source>
        <strain evidence="1 2">NCTC10376</strain>
    </source>
</reference>
<accession>A0A379F775</accession>
<dbReference type="Proteomes" id="UP000254331">
    <property type="component" value="Unassembled WGS sequence"/>
</dbReference>
<evidence type="ECO:0000313" key="2">
    <source>
        <dbReference type="Proteomes" id="UP000254331"/>
    </source>
</evidence>
<gene>
    <name evidence="1" type="ORF">NCTC10376_01328</name>
</gene>
<proteinExistence type="predicted"/>
<name>A0A379F775_PROVU</name>
<sequence>MCFYHNDYLTSIKIKGSSRIYVYISLYFSMQRQIQPLARLRKDCVHYYARDKTLIKWLGDDINVAQPNKKRYFGQTSRYSIVNNIYSHLSPSCTLNYLEYKETNPLFRCELTQMLHCRQPCCKPTNCHCNEYKNN</sequence>